<evidence type="ECO:0008006" key="3">
    <source>
        <dbReference type="Google" id="ProtNLM"/>
    </source>
</evidence>
<reference evidence="1" key="1">
    <citation type="submission" date="2021-03" db="EMBL/GenBank/DDBJ databases">
        <authorList>
            <person name="Tagirdzhanova G."/>
        </authorList>
    </citation>
    <scope>NUCLEOTIDE SEQUENCE</scope>
</reference>
<keyword evidence="2" id="KW-1185">Reference proteome</keyword>
<evidence type="ECO:0000313" key="2">
    <source>
        <dbReference type="Proteomes" id="UP000664169"/>
    </source>
</evidence>
<gene>
    <name evidence="1" type="ORF">GOMPHAMPRED_004753</name>
</gene>
<dbReference type="Proteomes" id="UP000664169">
    <property type="component" value="Unassembled WGS sequence"/>
</dbReference>
<evidence type="ECO:0000313" key="1">
    <source>
        <dbReference type="EMBL" id="CAF9906502.1"/>
    </source>
</evidence>
<comment type="caution">
    <text evidence="1">The sequence shown here is derived from an EMBL/GenBank/DDBJ whole genome shotgun (WGS) entry which is preliminary data.</text>
</comment>
<proteinExistence type="predicted"/>
<dbReference type="SUPFAM" id="SSF53335">
    <property type="entry name" value="S-adenosyl-L-methionine-dependent methyltransferases"/>
    <property type="match status" value="1"/>
</dbReference>
<dbReference type="CDD" id="cd02440">
    <property type="entry name" value="AdoMet_MTases"/>
    <property type="match status" value="1"/>
</dbReference>
<dbReference type="EMBL" id="CAJPDQ010000003">
    <property type="protein sequence ID" value="CAF9906502.1"/>
    <property type="molecule type" value="Genomic_DNA"/>
</dbReference>
<sequence length="278" mass="31533">MPDQADYILGRDYCASVRLNAQHACWVETLGYLLHPSIPLAIGNPEGLSIIDVGTGTGTWLLSVYQQLEAPFKQLVGADISDAQFPHNTWLPEKVKLITLDALDPNGPPEELRGQFDIVNARYLCGLVRGRPDPLIDFFSKLVKPGGYLQWSEPYNFDLGIESVGEPTEGLDYMVSKLSDMLDWAWLDLSDKDMKPFGFGIIAMQRREPHPWQRRWLLENWCMLMDELAPRLGWSVEKTRVMNQKAVVEAERGNYIKVKLQNIVARKNGSAQVENRDC</sequence>
<dbReference type="Gene3D" id="3.40.50.150">
    <property type="entry name" value="Vaccinia Virus protein VP39"/>
    <property type="match status" value="1"/>
</dbReference>
<dbReference type="AlphaFoldDB" id="A0A8H3HXH4"/>
<dbReference type="Pfam" id="PF13489">
    <property type="entry name" value="Methyltransf_23"/>
    <property type="match status" value="1"/>
</dbReference>
<organism evidence="1 2">
    <name type="scientific">Gomphillus americanus</name>
    <dbReference type="NCBI Taxonomy" id="1940652"/>
    <lineage>
        <taxon>Eukaryota</taxon>
        <taxon>Fungi</taxon>
        <taxon>Dikarya</taxon>
        <taxon>Ascomycota</taxon>
        <taxon>Pezizomycotina</taxon>
        <taxon>Lecanoromycetes</taxon>
        <taxon>OSLEUM clade</taxon>
        <taxon>Ostropomycetidae</taxon>
        <taxon>Ostropales</taxon>
        <taxon>Graphidaceae</taxon>
        <taxon>Gomphilloideae</taxon>
        <taxon>Gomphillus</taxon>
    </lineage>
</organism>
<protein>
    <recommendedName>
        <fullName evidence="3">S-adenosyl-L-methionine-dependent methyltransferase</fullName>
    </recommendedName>
</protein>
<dbReference type="OrthoDB" id="184880at2759"/>
<name>A0A8H3HXH4_9LECA</name>
<accession>A0A8H3HXH4</accession>
<dbReference type="InterPro" id="IPR029063">
    <property type="entry name" value="SAM-dependent_MTases_sf"/>
</dbReference>